<keyword evidence="3" id="KW-1185">Reference proteome</keyword>
<accession>A0A015J7B7</accession>
<dbReference type="Proteomes" id="UP000022910">
    <property type="component" value="Unassembled WGS sequence"/>
</dbReference>
<proteinExistence type="predicted"/>
<feature type="compositionally biased region" description="Basic residues" evidence="1">
    <location>
        <begin position="1"/>
        <end position="12"/>
    </location>
</feature>
<comment type="caution">
    <text evidence="2">The sequence shown here is derived from an EMBL/GenBank/DDBJ whole genome shotgun (WGS) entry which is preliminary data.</text>
</comment>
<reference evidence="2 3" key="1">
    <citation type="submission" date="2014-02" db="EMBL/GenBank/DDBJ databases">
        <title>Single nucleus genome sequencing reveals high similarity among nuclei of an endomycorrhizal fungus.</title>
        <authorList>
            <person name="Lin K."/>
            <person name="Geurts R."/>
            <person name="Zhang Z."/>
            <person name="Limpens E."/>
            <person name="Saunders D.G."/>
            <person name="Mu D."/>
            <person name="Pang E."/>
            <person name="Cao H."/>
            <person name="Cha H."/>
            <person name="Lin T."/>
            <person name="Zhou Q."/>
            <person name="Shang Y."/>
            <person name="Li Y."/>
            <person name="Ivanov S."/>
            <person name="Sharma T."/>
            <person name="Velzen R.V."/>
            <person name="Ruijter N.D."/>
            <person name="Aanen D.K."/>
            <person name="Win J."/>
            <person name="Kamoun S."/>
            <person name="Bisseling T."/>
            <person name="Huang S."/>
        </authorList>
    </citation>
    <scope>NUCLEOTIDE SEQUENCE [LARGE SCALE GENOMIC DNA]</scope>
    <source>
        <strain evidence="3">DAOM197198w</strain>
    </source>
</reference>
<evidence type="ECO:0000313" key="3">
    <source>
        <dbReference type="Proteomes" id="UP000022910"/>
    </source>
</evidence>
<feature type="region of interest" description="Disordered" evidence="1">
    <location>
        <begin position="1"/>
        <end position="41"/>
    </location>
</feature>
<dbReference type="EMBL" id="JEMT01024614">
    <property type="protein sequence ID" value="EXX62675.1"/>
    <property type="molecule type" value="Genomic_DNA"/>
</dbReference>
<protein>
    <submittedName>
        <fullName evidence="2">Uncharacterized protein</fullName>
    </submittedName>
</protein>
<evidence type="ECO:0000256" key="1">
    <source>
        <dbReference type="SAM" id="MobiDB-lite"/>
    </source>
</evidence>
<name>A0A015J7B7_RHIIW</name>
<sequence length="252" mass="29928">MAKKNVHRRNRISRTDSSSSKDDEFVSSSSSSEEESASSSSSEEVVKYLDSRSYKRLKEKVFIWIDSDLKDVFEIDVKITWAEQKDNIVTKLLPALHKLVDKRYKVTNKELLDMLYRRWRSCHREYNIRIQGEEKIKSNKRRTTKNSKMQDKKKRRVIATNYLIQNNDKYINRYPKEDLVNILKETGYHSEEWEEMDPESEWPVVIPVVIEKIRELLNPDDDPDEIDPNDLELWLEKDLTIKEAVKNKTTSI</sequence>
<organism evidence="2 3">
    <name type="scientific">Rhizophagus irregularis (strain DAOM 197198w)</name>
    <name type="common">Glomus intraradices</name>
    <dbReference type="NCBI Taxonomy" id="1432141"/>
    <lineage>
        <taxon>Eukaryota</taxon>
        <taxon>Fungi</taxon>
        <taxon>Fungi incertae sedis</taxon>
        <taxon>Mucoromycota</taxon>
        <taxon>Glomeromycotina</taxon>
        <taxon>Glomeromycetes</taxon>
        <taxon>Glomerales</taxon>
        <taxon>Glomeraceae</taxon>
        <taxon>Rhizophagus</taxon>
    </lineage>
</organism>
<dbReference type="OrthoDB" id="2421582at2759"/>
<dbReference type="AlphaFoldDB" id="A0A015J7B7"/>
<gene>
    <name evidence="2" type="ORF">RirG_159550</name>
</gene>
<dbReference type="HOGENOM" id="CLU_937334_0_0_1"/>
<evidence type="ECO:0000313" key="2">
    <source>
        <dbReference type="EMBL" id="EXX62675.1"/>
    </source>
</evidence>
<feature type="compositionally biased region" description="Low complexity" evidence="1">
    <location>
        <begin position="26"/>
        <end position="41"/>
    </location>
</feature>
<dbReference type="Gene3D" id="2.60.40.3670">
    <property type="match status" value="1"/>
</dbReference>